<organism evidence="1 2">
    <name type="scientific">Aphis glycines</name>
    <name type="common">Soybean aphid</name>
    <dbReference type="NCBI Taxonomy" id="307491"/>
    <lineage>
        <taxon>Eukaryota</taxon>
        <taxon>Metazoa</taxon>
        <taxon>Ecdysozoa</taxon>
        <taxon>Arthropoda</taxon>
        <taxon>Hexapoda</taxon>
        <taxon>Insecta</taxon>
        <taxon>Pterygota</taxon>
        <taxon>Neoptera</taxon>
        <taxon>Paraneoptera</taxon>
        <taxon>Hemiptera</taxon>
        <taxon>Sternorrhyncha</taxon>
        <taxon>Aphidomorpha</taxon>
        <taxon>Aphidoidea</taxon>
        <taxon>Aphididae</taxon>
        <taxon>Aphidini</taxon>
        <taxon>Aphis</taxon>
        <taxon>Aphis</taxon>
    </lineage>
</organism>
<evidence type="ECO:0000313" key="1">
    <source>
        <dbReference type="EMBL" id="KAE9537854.1"/>
    </source>
</evidence>
<dbReference type="EMBL" id="VYZN01000017">
    <property type="protein sequence ID" value="KAE9537854.1"/>
    <property type="molecule type" value="Genomic_DNA"/>
</dbReference>
<dbReference type="AlphaFoldDB" id="A0A6G0TS65"/>
<gene>
    <name evidence="1" type="ORF">AGLY_005826</name>
</gene>
<protein>
    <submittedName>
        <fullName evidence="1">Uncharacterized protein</fullName>
    </submittedName>
</protein>
<sequence length="174" mass="20703">MAYGIQIPSADTGKNRLRRINRAIEKYRHLPGIVLNDRESELQVKFLAIFKSVGKNHKKVTENRNFHAISTTEVFDYSKYFFFFFEISKKLENLIQVVLIAVTKKKKLKVISHNFFLQAFKIQIFTKYVKIAKICNWNFIKFLFIILNTNFSISLLPNNYKENERHYRKNVMTV</sequence>
<accession>A0A6G0TS65</accession>
<dbReference type="Proteomes" id="UP000475862">
    <property type="component" value="Unassembled WGS sequence"/>
</dbReference>
<name>A0A6G0TS65_APHGL</name>
<evidence type="ECO:0000313" key="2">
    <source>
        <dbReference type="Proteomes" id="UP000475862"/>
    </source>
</evidence>
<keyword evidence="2" id="KW-1185">Reference proteome</keyword>
<proteinExistence type="predicted"/>
<comment type="caution">
    <text evidence="1">The sequence shown here is derived from an EMBL/GenBank/DDBJ whole genome shotgun (WGS) entry which is preliminary data.</text>
</comment>
<reference evidence="1 2" key="1">
    <citation type="submission" date="2019-08" db="EMBL/GenBank/DDBJ databases">
        <title>The genome of the soybean aphid Biotype 1, its phylome, world population structure and adaptation to the North American continent.</title>
        <authorList>
            <person name="Giordano R."/>
            <person name="Donthu R.K."/>
            <person name="Hernandez A.G."/>
            <person name="Wright C.L."/>
            <person name="Zimin A.V."/>
        </authorList>
    </citation>
    <scope>NUCLEOTIDE SEQUENCE [LARGE SCALE GENOMIC DNA]</scope>
    <source>
        <tissue evidence="1">Whole aphids</tissue>
    </source>
</reference>